<accession>A0A150GSE9</accession>
<comment type="caution">
    <text evidence="1">The sequence shown here is derived from an EMBL/GenBank/DDBJ whole genome shotgun (WGS) entry which is preliminary data.</text>
</comment>
<dbReference type="AlphaFoldDB" id="A0A150GSE9"/>
<dbReference type="GO" id="GO:0046513">
    <property type="term" value="P:ceramide biosynthetic process"/>
    <property type="evidence" value="ECO:0007669"/>
    <property type="project" value="TreeGrafter"/>
</dbReference>
<evidence type="ECO:0000313" key="1">
    <source>
        <dbReference type="EMBL" id="KXZ52777.1"/>
    </source>
</evidence>
<dbReference type="Proteomes" id="UP000075714">
    <property type="component" value="Unassembled WGS sequence"/>
</dbReference>
<dbReference type="PANTHER" id="PTHR12393">
    <property type="entry name" value="SPHINGOMYELIN PHOSPHODIESTERASE RELATED"/>
    <property type="match status" value="1"/>
</dbReference>
<keyword evidence="2" id="KW-1185">Reference proteome</keyword>
<proteinExistence type="predicted"/>
<sequence>MRDLTLARRQQLLRLTASSGVAANLEVALDAVGLVLDPELQSQLHSIAAAGGHAGWLQLPVLVWAVEELGASAEDADLLEVVQRCDLEVLEWLKAIRCPLDGTEVALRGAELGRLPVVKLAVYSLQAWARNVLLMNKAARSGSVELMSWLRESRCKWDGWTFACAACAGCEATLEFVQVRPAVRYRSYCNRRSRHVS</sequence>
<evidence type="ECO:0000313" key="2">
    <source>
        <dbReference type="Proteomes" id="UP000075714"/>
    </source>
</evidence>
<gene>
    <name evidence="1" type="ORF">GPECTOR_8g166</name>
</gene>
<dbReference type="GO" id="GO:0016020">
    <property type="term" value="C:membrane"/>
    <property type="evidence" value="ECO:0007669"/>
    <property type="project" value="TreeGrafter"/>
</dbReference>
<protein>
    <submittedName>
        <fullName evidence="1">Uncharacterized protein</fullName>
    </submittedName>
</protein>
<dbReference type="GO" id="GO:0071944">
    <property type="term" value="C:cell periphery"/>
    <property type="evidence" value="ECO:0007669"/>
    <property type="project" value="TreeGrafter"/>
</dbReference>
<dbReference type="GO" id="GO:0005783">
    <property type="term" value="C:endoplasmic reticulum"/>
    <property type="evidence" value="ECO:0007669"/>
    <property type="project" value="TreeGrafter"/>
</dbReference>
<reference evidence="2" key="1">
    <citation type="journal article" date="2016" name="Nat. Commun.">
        <title>The Gonium pectorale genome demonstrates co-option of cell cycle regulation during the evolution of multicellularity.</title>
        <authorList>
            <person name="Hanschen E.R."/>
            <person name="Marriage T.N."/>
            <person name="Ferris P.J."/>
            <person name="Hamaji T."/>
            <person name="Toyoda A."/>
            <person name="Fujiyama A."/>
            <person name="Neme R."/>
            <person name="Noguchi H."/>
            <person name="Minakuchi Y."/>
            <person name="Suzuki M."/>
            <person name="Kawai-Toyooka H."/>
            <person name="Smith D.R."/>
            <person name="Sparks H."/>
            <person name="Anderson J."/>
            <person name="Bakaric R."/>
            <person name="Luria V."/>
            <person name="Karger A."/>
            <person name="Kirschner M.W."/>
            <person name="Durand P.M."/>
            <person name="Michod R.E."/>
            <person name="Nozaki H."/>
            <person name="Olson B.J."/>
        </authorList>
    </citation>
    <scope>NUCLEOTIDE SEQUENCE [LARGE SCALE GENOMIC DNA]</scope>
    <source>
        <strain evidence="2">NIES-2863</strain>
    </source>
</reference>
<name>A0A150GSE9_GONPE</name>
<dbReference type="EMBL" id="LSYV01000009">
    <property type="protein sequence ID" value="KXZ52777.1"/>
    <property type="molecule type" value="Genomic_DNA"/>
</dbReference>
<dbReference type="PANTHER" id="PTHR12393:SF6">
    <property type="entry name" value="SPHINGOMYELIN PHOSPHODIESTERASE 2"/>
    <property type="match status" value="1"/>
</dbReference>
<organism evidence="1 2">
    <name type="scientific">Gonium pectorale</name>
    <name type="common">Green alga</name>
    <dbReference type="NCBI Taxonomy" id="33097"/>
    <lineage>
        <taxon>Eukaryota</taxon>
        <taxon>Viridiplantae</taxon>
        <taxon>Chlorophyta</taxon>
        <taxon>core chlorophytes</taxon>
        <taxon>Chlorophyceae</taxon>
        <taxon>CS clade</taxon>
        <taxon>Chlamydomonadales</taxon>
        <taxon>Volvocaceae</taxon>
        <taxon>Gonium</taxon>
    </lineage>
</organism>
<dbReference type="GO" id="GO:0030149">
    <property type="term" value="P:sphingolipid catabolic process"/>
    <property type="evidence" value="ECO:0007669"/>
    <property type="project" value="TreeGrafter"/>
</dbReference>
<dbReference type="GO" id="GO:0004620">
    <property type="term" value="F:phospholipase activity"/>
    <property type="evidence" value="ECO:0007669"/>
    <property type="project" value="TreeGrafter"/>
</dbReference>